<accession>A0A6D2KYE7</accession>
<dbReference type="AlphaFoldDB" id="A0A6D2KYE7"/>
<organism evidence="3 4">
    <name type="scientific">Microthlaspi erraticum</name>
    <dbReference type="NCBI Taxonomy" id="1685480"/>
    <lineage>
        <taxon>Eukaryota</taxon>
        <taxon>Viridiplantae</taxon>
        <taxon>Streptophyta</taxon>
        <taxon>Embryophyta</taxon>
        <taxon>Tracheophyta</taxon>
        <taxon>Spermatophyta</taxon>
        <taxon>Magnoliopsida</taxon>
        <taxon>eudicotyledons</taxon>
        <taxon>Gunneridae</taxon>
        <taxon>Pentapetalae</taxon>
        <taxon>rosids</taxon>
        <taxon>malvids</taxon>
        <taxon>Brassicales</taxon>
        <taxon>Brassicaceae</taxon>
        <taxon>Coluteocarpeae</taxon>
        <taxon>Microthlaspi</taxon>
    </lineage>
</organism>
<dbReference type="InterPro" id="IPR021789">
    <property type="entry name" value="KHA_dom"/>
</dbReference>
<dbReference type="EMBL" id="CACVBM020001695">
    <property type="protein sequence ID" value="CAA7057537.1"/>
    <property type="molecule type" value="Genomic_DNA"/>
</dbReference>
<evidence type="ECO:0000313" key="4">
    <source>
        <dbReference type="Proteomes" id="UP000467841"/>
    </source>
</evidence>
<feature type="domain" description="KHA" evidence="1">
    <location>
        <begin position="18"/>
        <end position="98"/>
    </location>
</feature>
<reference evidence="3 4" key="1">
    <citation type="submission" date="2020-01" db="EMBL/GenBank/DDBJ databases">
        <authorList>
            <person name="Mishra B."/>
        </authorList>
    </citation>
    <scope>NUCLEOTIDE SEQUENCE [LARGE SCALE GENOMIC DNA]</scope>
</reference>
<name>A0A6D2KYE7_9BRAS</name>
<dbReference type="EMBL" id="CACVBM020001607">
    <property type="protein sequence ID" value="CAA7055731.1"/>
    <property type="molecule type" value="Genomic_DNA"/>
</dbReference>
<gene>
    <name evidence="2" type="ORF">MERR_LOCUS42967</name>
    <name evidence="3" type="ORF">MERR_LOCUS44773</name>
</gene>
<protein>
    <recommendedName>
        <fullName evidence="1">KHA domain-containing protein</fullName>
    </recommendedName>
</protein>
<evidence type="ECO:0000259" key="1">
    <source>
        <dbReference type="PROSITE" id="PS51490"/>
    </source>
</evidence>
<evidence type="ECO:0000313" key="2">
    <source>
        <dbReference type="EMBL" id="CAA7055731.1"/>
    </source>
</evidence>
<sequence>MDLVTFKLLKTERIERRKCTVFPFHPHEAKEELSRKHGVVVWIPSDLQRLVVTAAQELGLSDEASLVILSKEEGRITDVDMISDGQKLYLISDTTDQT</sequence>
<keyword evidence="4" id="KW-1185">Reference proteome</keyword>
<evidence type="ECO:0000313" key="3">
    <source>
        <dbReference type="EMBL" id="CAA7057537.1"/>
    </source>
</evidence>
<dbReference type="OrthoDB" id="9995210at2759"/>
<dbReference type="Pfam" id="PF11834">
    <property type="entry name" value="KHA"/>
    <property type="match status" value="1"/>
</dbReference>
<dbReference type="PROSITE" id="PS51490">
    <property type="entry name" value="KHA"/>
    <property type="match status" value="1"/>
</dbReference>
<proteinExistence type="predicted"/>
<dbReference type="Proteomes" id="UP000467841">
    <property type="component" value="Unassembled WGS sequence"/>
</dbReference>